<dbReference type="SMART" id="SM00749">
    <property type="entry name" value="BON"/>
    <property type="match status" value="2"/>
</dbReference>
<keyword evidence="1" id="KW-0732">Signal</keyword>
<protein>
    <recommendedName>
        <fullName evidence="2">BON domain-containing protein</fullName>
    </recommendedName>
</protein>
<dbReference type="PROSITE" id="PS50914">
    <property type="entry name" value="BON"/>
    <property type="match status" value="2"/>
</dbReference>
<dbReference type="EMBL" id="NSIT01000078">
    <property type="protein sequence ID" value="PJE79311.1"/>
    <property type="molecule type" value="Genomic_DNA"/>
</dbReference>
<accession>A0A2H9T7U7</accession>
<sequence length="189" mass="20792">MKILTASLTFCFLMLSGGCATIIDTFSSEPIQADPTERSMGTWMNDEKIETIIAVNIRKADPLFRQSRVKVVSFNRNVLLIGQVPSEHLLQLARTTAEQVGKVRTVYNQLTVGPITSLATQSKDSWITTKIKAGLTSNKQVSSDKISVTTENGTVYLMGLVRPEQANETVQVAKETSGVKKVIKVFENI</sequence>
<dbReference type="PROSITE" id="PS51257">
    <property type="entry name" value="PROKAR_LIPOPROTEIN"/>
    <property type="match status" value="1"/>
</dbReference>
<dbReference type="Gene3D" id="3.40.1520.20">
    <property type="match status" value="1"/>
</dbReference>
<dbReference type="Pfam" id="PF04972">
    <property type="entry name" value="BON"/>
    <property type="match status" value="2"/>
</dbReference>
<gene>
    <name evidence="3" type="ORF">CI610_01724</name>
</gene>
<dbReference type="PANTHER" id="PTHR34606">
    <property type="entry name" value="BON DOMAIN-CONTAINING PROTEIN"/>
    <property type="match status" value="1"/>
</dbReference>
<evidence type="ECO:0000256" key="1">
    <source>
        <dbReference type="ARBA" id="ARBA00022729"/>
    </source>
</evidence>
<evidence type="ECO:0000313" key="3">
    <source>
        <dbReference type="EMBL" id="PJE79311.1"/>
    </source>
</evidence>
<dbReference type="InterPro" id="IPR007055">
    <property type="entry name" value="BON_dom"/>
</dbReference>
<organism evidence="3">
    <name type="scientific">invertebrate metagenome</name>
    <dbReference type="NCBI Taxonomy" id="1711999"/>
    <lineage>
        <taxon>unclassified sequences</taxon>
        <taxon>metagenomes</taxon>
        <taxon>organismal metagenomes</taxon>
    </lineage>
</organism>
<comment type="caution">
    <text evidence="3">The sequence shown here is derived from an EMBL/GenBank/DDBJ whole genome shotgun (WGS) entry which is preliminary data.</text>
</comment>
<feature type="domain" description="BON" evidence="2">
    <location>
        <begin position="45"/>
        <end position="114"/>
    </location>
</feature>
<dbReference type="InterPro" id="IPR051686">
    <property type="entry name" value="Lipoprotein_DolP"/>
</dbReference>
<dbReference type="PANTHER" id="PTHR34606:SF4">
    <property type="entry name" value="OUTER MEMBRANE LIPOPROTEIN DOLP"/>
    <property type="match status" value="1"/>
</dbReference>
<proteinExistence type="predicted"/>
<reference evidence="3" key="1">
    <citation type="journal article" date="2017" name="Appl. Environ. Microbiol.">
        <title>Molecular characterization of an Endozoicomonas-like organism causing infection in king scallop Pecten maximus L.</title>
        <authorList>
            <person name="Cano I."/>
            <person name="van Aerle R."/>
            <person name="Ross S."/>
            <person name="Verner-Jeffreys D.W."/>
            <person name="Paley R.K."/>
            <person name="Rimmer G."/>
            <person name="Ryder D."/>
            <person name="Hooper P."/>
            <person name="Stone D."/>
            <person name="Feist S.W."/>
        </authorList>
    </citation>
    <scope>NUCLEOTIDE SEQUENCE</scope>
</reference>
<evidence type="ECO:0000259" key="2">
    <source>
        <dbReference type="PROSITE" id="PS50914"/>
    </source>
</evidence>
<dbReference type="InterPro" id="IPR014004">
    <property type="entry name" value="Transpt-assoc_nodulatn_dom_bac"/>
</dbReference>
<dbReference type="AlphaFoldDB" id="A0A2H9T7U7"/>
<feature type="domain" description="BON" evidence="2">
    <location>
        <begin position="123"/>
        <end position="189"/>
    </location>
</feature>
<name>A0A2H9T7U7_9ZZZZ</name>